<reference evidence="1" key="1">
    <citation type="submission" date="2014-11" db="EMBL/GenBank/DDBJ databases">
        <authorList>
            <person name="Amaro Gonzalez C."/>
        </authorList>
    </citation>
    <scope>NUCLEOTIDE SEQUENCE</scope>
</reference>
<proteinExistence type="predicted"/>
<dbReference type="AlphaFoldDB" id="A0A0E9V1G8"/>
<organism evidence="1">
    <name type="scientific">Anguilla anguilla</name>
    <name type="common">European freshwater eel</name>
    <name type="synonym">Muraena anguilla</name>
    <dbReference type="NCBI Taxonomy" id="7936"/>
    <lineage>
        <taxon>Eukaryota</taxon>
        <taxon>Metazoa</taxon>
        <taxon>Chordata</taxon>
        <taxon>Craniata</taxon>
        <taxon>Vertebrata</taxon>
        <taxon>Euteleostomi</taxon>
        <taxon>Actinopterygii</taxon>
        <taxon>Neopterygii</taxon>
        <taxon>Teleostei</taxon>
        <taxon>Anguilliformes</taxon>
        <taxon>Anguillidae</taxon>
        <taxon>Anguilla</taxon>
    </lineage>
</organism>
<protein>
    <submittedName>
        <fullName evidence="1">Uncharacterized protein</fullName>
    </submittedName>
</protein>
<dbReference type="EMBL" id="GBXM01037474">
    <property type="protein sequence ID" value="JAH71103.1"/>
    <property type="molecule type" value="Transcribed_RNA"/>
</dbReference>
<sequence length="59" mass="6772">MPAAPAFQKTGTAKSIPYHKSFFDLAQKDFFVFSCLFLQATPTNWQEVWCLYGSFVVLF</sequence>
<name>A0A0E9V1G8_ANGAN</name>
<reference evidence="1" key="2">
    <citation type="journal article" date="2015" name="Fish Shellfish Immunol.">
        <title>Early steps in the European eel (Anguilla anguilla)-Vibrio vulnificus interaction in the gills: Role of the RtxA13 toxin.</title>
        <authorList>
            <person name="Callol A."/>
            <person name="Pajuelo D."/>
            <person name="Ebbesson L."/>
            <person name="Teles M."/>
            <person name="MacKenzie S."/>
            <person name="Amaro C."/>
        </authorList>
    </citation>
    <scope>NUCLEOTIDE SEQUENCE</scope>
</reference>
<accession>A0A0E9V1G8</accession>
<evidence type="ECO:0000313" key="1">
    <source>
        <dbReference type="EMBL" id="JAH71103.1"/>
    </source>
</evidence>